<dbReference type="PANTHER" id="PTHR43767">
    <property type="entry name" value="LONG-CHAIN-FATTY-ACID--COA LIGASE"/>
    <property type="match status" value="1"/>
</dbReference>
<keyword evidence="3" id="KW-0436">Ligase</keyword>
<evidence type="ECO:0000259" key="1">
    <source>
        <dbReference type="Pfam" id="PF00501"/>
    </source>
</evidence>
<evidence type="ECO:0000313" key="4">
    <source>
        <dbReference type="Proteomes" id="UP000186785"/>
    </source>
</evidence>
<feature type="domain" description="AMP-binding enzyme C-terminal" evidence="2">
    <location>
        <begin position="470"/>
        <end position="546"/>
    </location>
</feature>
<evidence type="ECO:0000259" key="2">
    <source>
        <dbReference type="Pfam" id="PF13193"/>
    </source>
</evidence>
<dbReference type="EMBL" id="MQSV01000002">
    <property type="protein sequence ID" value="OKL49011.1"/>
    <property type="molecule type" value="Genomic_DNA"/>
</dbReference>
<sequence>MGNIWETAWEHYDRGVPHEIPVPDQSLYFLLKSTAEAYPNQTAIDYFGATWTYSQILAAAEKGANLLAAAGVKRGDTVALALPNCPQHFIVFYALMRLGATAAEHNPLAPKSQIEQQLGRHGGKVAVVWEQCAENFESIAESGGEVFTVDISAMMPVHMRAALKLPLKSARKVKSKMRGPRPDWAKSWDQAIRRQRRIAEDVPHAEARDIAVILHTGGTNGIPKSVPLTHQNIWANSNQNTFWVYKLKPAAETFWSLLPYFHAFGMTFFMVASVSLGACQIVLPTFDVDLALKAHKRRPVSFFVGVPPMFDRIAKAARKQKVDISTIKYAISGGMPLSRSIAETWEDTTGHFIIEGYGLSETSPTICGSPLTPERRHGALGLPFPSTHVKLVDPNNPDVEVPDGEPGEILVQGPQVFSGYLDDEEATKNAFHDGWFRTGDIARNEDGFLVMADRLKELVITSGFNVYPSEVEKVLEKHPQVKSVAIVGTPDDIVGEVVTAAVVPENESQMPTLESLRELASQTLPRYALPKAIHRLEELPRSVMGKVLRHEVRRQILGQDSPE</sequence>
<gene>
    <name evidence="3" type="ORF">BSR29_04030</name>
</gene>
<name>A0A1Q5PN78_9ACTO</name>
<reference evidence="3 4" key="1">
    <citation type="submission" date="2016-11" db="EMBL/GenBank/DDBJ databases">
        <title>Actinomyces gypaetusis sp. nov. isolated from the vulture Gypaetus barbatus in Qinghai Tibet Plateau China.</title>
        <authorList>
            <person name="Meng X."/>
        </authorList>
    </citation>
    <scope>NUCLEOTIDE SEQUENCE [LARGE SCALE GENOMIC DNA]</scope>
    <source>
        <strain evidence="3 4">VUL4_2</strain>
    </source>
</reference>
<dbReference type="OrthoDB" id="9803968at2"/>
<dbReference type="STRING" id="1921764.BSR28_03600"/>
<dbReference type="PANTHER" id="PTHR43767:SF1">
    <property type="entry name" value="NONRIBOSOMAL PEPTIDE SYNTHASE PES1 (EUROFUNG)-RELATED"/>
    <property type="match status" value="1"/>
</dbReference>
<keyword evidence="4" id="KW-1185">Reference proteome</keyword>
<dbReference type="InterPro" id="IPR045851">
    <property type="entry name" value="AMP-bd_C_sf"/>
</dbReference>
<organism evidence="3 4">
    <name type="scientific">Boudabousia liubingyangii</name>
    <dbReference type="NCBI Taxonomy" id="1921764"/>
    <lineage>
        <taxon>Bacteria</taxon>
        <taxon>Bacillati</taxon>
        <taxon>Actinomycetota</taxon>
        <taxon>Actinomycetes</taxon>
        <taxon>Actinomycetales</taxon>
        <taxon>Actinomycetaceae</taxon>
        <taxon>Boudabousia</taxon>
    </lineage>
</organism>
<dbReference type="Gene3D" id="3.40.50.12780">
    <property type="entry name" value="N-terminal domain of ligase-like"/>
    <property type="match status" value="1"/>
</dbReference>
<proteinExistence type="predicted"/>
<dbReference type="InterPro" id="IPR050237">
    <property type="entry name" value="ATP-dep_AMP-bd_enzyme"/>
</dbReference>
<dbReference type="Pfam" id="PF13193">
    <property type="entry name" value="AMP-binding_C"/>
    <property type="match status" value="1"/>
</dbReference>
<comment type="caution">
    <text evidence="3">The sequence shown here is derived from an EMBL/GenBank/DDBJ whole genome shotgun (WGS) entry which is preliminary data.</text>
</comment>
<dbReference type="Pfam" id="PF00501">
    <property type="entry name" value="AMP-binding"/>
    <property type="match status" value="1"/>
</dbReference>
<protein>
    <submittedName>
        <fullName evidence="3">Long-chain fatty acid--CoA ligase</fullName>
    </submittedName>
</protein>
<dbReference type="GO" id="GO:0016878">
    <property type="term" value="F:acid-thiol ligase activity"/>
    <property type="evidence" value="ECO:0007669"/>
    <property type="project" value="UniProtKB-ARBA"/>
</dbReference>
<dbReference type="InterPro" id="IPR000873">
    <property type="entry name" value="AMP-dep_synth/lig_dom"/>
</dbReference>
<feature type="domain" description="AMP-dependent synthetase/ligase" evidence="1">
    <location>
        <begin position="32"/>
        <end position="421"/>
    </location>
</feature>
<dbReference type="AlphaFoldDB" id="A0A1Q5PN78"/>
<dbReference type="RefSeq" id="WP_073708999.1">
    <property type="nucleotide sequence ID" value="NZ_MQSV01000002.1"/>
</dbReference>
<dbReference type="Proteomes" id="UP000186785">
    <property type="component" value="Unassembled WGS sequence"/>
</dbReference>
<dbReference type="SUPFAM" id="SSF56801">
    <property type="entry name" value="Acetyl-CoA synthetase-like"/>
    <property type="match status" value="1"/>
</dbReference>
<evidence type="ECO:0000313" key="3">
    <source>
        <dbReference type="EMBL" id="OKL49011.1"/>
    </source>
</evidence>
<dbReference type="InterPro" id="IPR042099">
    <property type="entry name" value="ANL_N_sf"/>
</dbReference>
<dbReference type="InterPro" id="IPR025110">
    <property type="entry name" value="AMP-bd_C"/>
</dbReference>
<accession>A0A1Q5PN78</accession>
<dbReference type="Gene3D" id="3.30.300.30">
    <property type="match status" value="1"/>
</dbReference>